<evidence type="ECO:0000256" key="5">
    <source>
        <dbReference type="ARBA" id="ARBA00023002"/>
    </source>
</evidence>
<gene>
    <name evidence="8" type="ORF">HA49_20855</name>
</gene>
<dbReference type="GO" id="GO:0016614">
    <property type="term" value="F:oxidoreductase activity, acting on CH-OH group of donors"/>
    <property type="evidence" value="ECO:0007669"/>
    <property type="project" value="InterPro"/>
</dbReference>
<evidence type="ECO:0000256" key="4">
    <source>
        <dbReference type="ARBA" id="ARBA00022827"/>
    </source>
</evidence>
<dbReference type="OrthoDB" id="9787779at2"/>
<dbReference type="Pfam" id="PF00732">
    <property type="entry name" value="GMC_oxred_N"/>
    <property type="match status" value="1"/>
</dbReference>
<comment type="caution">
    <text evidence="8">The sequence shown here is derived from an EMBL/GenBank/DDBJ whole genome shotgun (WGS) entry which is preliminary data.</text>
</comment>
<comment type="similarity">
    <text evidence="2">Belongs to the GMC oxidoreductase family.</text>
</comment>
<keyword evidence="3" id="KW-0285">Flavoprotein</keyword>
<dbReference type="AlphaFoldDB" id="A0A095T0V0"/>
<evidence type="ECO:0000259" key="7">
    <source>
        <dbReference type="Pfam" id="PF05199"/>
    </source>
</evidence>
<evidence type="ECO:0000313" key="9">
    <source>
        <dbReference type="Proteomes" id="UP000029577"/>
    </source>
</evidence>
<reference evidence="8" key="1">
    <citation type="submission" date="2014-12" db="EMBL/GenBank/DDBJ databases">
        <title>The draft genome of the Tatumella morbirosei type strain, LMG23360T isolated from pineapple rot.</title>
        <authorList>
            <person name="Smits T.H."/>
            <person name="Palmer M."/>
            <person name="Venter S.N."/>
            <person name="Duffy B."/>
            <person name="Steenkamp E.T."/>
            <person name="Chan W.Y."/>
            <person name="Coutinho T.A."/>
            <person name="Coetzee M.P."/>
            <person name="De Maayer P."/>
        </authorList>
    </citation>
    <scope>NUCLEOTIDE SEQUENCE [LARGE SCALE GENOMIC DNA]</scope>
    <source>
        <strain evidence="8">LMG 23360</strain>
    </source>
</reference>
<protein>
    <submittedName>
        <fullName evidence="8">Choline dehydrogenase</fullName>
    </submittedName>
</protein>
<keyword evidence="5" id="KW-0560">Oxidoreductase</keyword>
<dbReference type="Proteomes" id="UP000029577">
    <property type="component" value="Unassembled WGS sequence"/>
</dbReference>
<dbReference type="SUPFAM" id="SSF51905">
    <property type="entry name" value="FAD/NAD(P)-binding domain"/>
    <property type="match status" value="1"/>
</dbReference>
<organism evidence="8 9">
    <name type="scientific">Tatumella morbirosei</name>
    <dbReference type="NCBI Taxonomy" id="642227"/>
    <lineage>
        <taxon>Bacteria</taxon>
        <taxon>Pseudomonadati</taxon>
        <taxon>Pseudomonadota</taxon>
        <taxon>Gammaproteobacteria</taxon>
        <taxon>Enterobacterales</taxon>
        <taxon>Erwiniaceae</taxon>
        <taxon>Tatumella</taxon>
    </lineage>
</organism>
<dbReference type="InterPro" id="IPR007867">
    <property type="entry name" value="GMC_OxRtase_C"/>
</dbReference>
<dbReference type="InterPro" id="IPR051473">
    <property type="entry name" value="P2Ox-like"/>
</dbReference>
<dbReference type="PANTHER" id="PTHR42784">
    <property type="entry name" value="PYRANOSE 2-OXIDASE"/>
    <property type="match status" value="1"/>
</dbReference>
<name>A0A095T0V0_9GAMM</name>
<accession>A0A095T0V0</accession>
<dbReference type="Gene3D" id="3.50.50.60">
    <property type="entry name" value="FAD/NAD(P)-binding domain"/>
    <property type="match status" value="2"/>
</dbReference>
<feature type="domain" description="Glucose-methanol-choline oxidoreductase C-terminal" evidence="7">
    <location>
        <begin position="414"/>
        <end position="531"/>
    </location>
</feature>
<keyword evidence="4" id="KW-0274">FAD</keyword>
<keyword evidence="9" id="KW-1185">Reference proteome</keyword>
<dbReference type="Pfam" id="PF05199">
    <property type="entry name" value="GMC_oxred_C"/>
    <property type="match status" value="1"/>
</dbReference>
<evidence type="ECO:0000259" key="6">
    <source>
        <dbReference type="Pfam" id="PF00732"/>
    </source>
</evidence>
<evidence type="ECO:0000313" key="8">
    <source>
        <dbReference type="EMBL" id="KGD70377.1"/>
    </source>
</evidence>
<evidence type="ECO:0000256" key="1">
    <source>
        <dbReference type="ARBA" id="ARBA00001974"/>
    </source>
</evidence>
<evidence type="ECO:0000256" key="2">
    <source>
        <dbReference type="ARBA" id="ARBA00010790"/>
    </source>
</evidence>
<sequence length="545" mass="59176">MENIMNADVIVVGTGVVGCLIAEQLLDSGHSVVMLEAGPRVERWQIVENYRNLPPVSRLHFNAPYPPEPWAPHLMSATPEQAAEYLQLEGPNARAYQQGYVRYAGGATWHWAGICWRLTPEDMKLKTLYGVGRDWAFDYATLEPYYTRAEYALGVCGPSEPELQWPPVRSKPYPMGRLPFGPGEQRFTDAAASIGLTNLPSAQARNSGIAYGDRPACCGNNNCIPVCPIGAKYDAATSLTRIESKGGKIQPNAVVYKIETGQDNKVQAVHYYDNNKQTHRVTGSVFVIACNGIETPKLLLMSTDSRNPHGVANSSDQVGRNMMDQPKLVVELELAEPAWTGVGPVQGSSIMETSQGSFRSEYCGALFRFNNMARSRIGAMAALEKGLVGKALDTEIRRLSACTTEIAIEHELMPDANNRLTLSAKKDWLGLPKPNIYYDVGDYVRQGSQRHSLPIARQLAKAMGATKVDISTEYTNSDHIMGGCIMGTDPAVSVVDVDCRAHDHENLFLPGGAAMTTGGCGNSTLTMSALALKAADAIHAQLGKA</sequence>
<comment type="cofactor">
    <cofactor evidence="1">
        <name>FAD</name>
        <dbReference type="ChEBI" id="CHEBI:57692"/>
    </cofactor>
</comment>
<proteinExistence type="inferred from homology"/>
<dbReference type="InterPro" id="IPR000172">
    <property type="entry name" value="GMC_OxRdtase_N"/>
</dbReference>
<dbReference type="eggNOG" id="COG2303">
    <property type="taxonomic scope" value="Bacteria"/>
</dbReference>
<feature type="domain" description="Glucose-methanol-choline oxidoreductase N-terminal" evidence="6">
    <location>
        <begin position="215"/>
        <end position="326"/>
    </location>
</feature>
<dbReference type="STRING" id="642227.HA49_20855"/>
<dbReference type="PANTHER" id="PTHR42784:SF1">
    <property type="entry name" value="PYRANOSE 2-OXIDASE"/>
    <property type="match status" value="1"/>
</dbReference>
<dbReference type="GO" id="GO:0050660">
    <property type="term" value="F:flavin adenine dinucleotide binding"/>
    <property type="evidence" value="ECO:0007669"/>
    <property type="project" value="InterPro"/>
</dbReference>
<evidence type="ECO:0000256" key="3">
    <source>
        <dbReference type="ARBA" id="ARBA00022630"/>
    </source>
</evidence>
<dbReference type="InterPro" id="IPR036188">
    <property type="entry name" value="FAD/NAD-bd_sf"/>
</dbReference>
<dbReference type="EMBL" id="JPKR02000005">
    <property type="protein sequence ID" value="KGD70377.1"/>
    <property type="molecule type" value="Genomic_DNA"/>
</dbReference>